<evidence type="ECO:0000256" key="2">
    <source>
        <dbReference type="ARBA" id="ARBA00022723"/>
    </source>
</evidence>
<evidence type="ECO:0000313" key="5">
    <source>
        <dbReference type="EMBL" id="MDA5399333.1"/>
    </source>
</evidence>
<dbReference type="Proteomes" id="UP001151234">
    <property type="component" value="Unassembled WGS sequence"/>
</dbReference>
<evidence type="ECO:0000313" key="6">
    <source>
        <dbReference type="Proteomes" id="UP001151234"/>
    </source>
</evidence>
<protein>
    <submittedName>
        <fullName evidence="5">DUF6151 family protein</fullName>
    </submittedName>
</protein>
<comment type="similarity">
    <text evidence="1">Belongs to the Gfa family.</text>
</comment>
<dbReference type="GO" id="GO:0046872">
    <property type="term" value="F:metal ion binding"/>
    <property type="evidence" value="ECO:0007669"/>
    <property type="project" value="UniProtKB-KW"/>
</dbReference>
<dbReference type="AlphaFoldDB" id="A0A9X3UIM6"/>
<organism evidence="5 6">
    <name type="scientific">Hoeflea prorocentri</name>
    <dbReference type="NCBI Taxonomy" id="1922333"/>
    <lineage>
        <taxon>Bacteria</taxon>
        <taxon>Pseudomonadati</taxon>
        <taxon>Pseudomonadota</taxon>
        <taxon>Alphaproteobacteria</taxon>
        <taxon>Hyphomicrobiales</taxon>
        <taxon>Rhizobiaceae</taxon>
        <taxon>Hoeflea</taxon>
    </lineage>
</organism>
<comment type="caution">
    <text evidence="5">The sequence shown here is derived from an EMBL/GenBank/DDBJ whole genome shotgun (WGS) entry which is preliminary data.</text>
</comment>
<keyword evidence="2" id="KW-0479">Metal-binding</keyword>
<dbReference type="Gene3D" id="3.90.1590.10">
    <property type="entry name" value="glutathione-dependent formaldehyde- activating enzyme (gfa)"/>
    <property type="match status" value="1"/>
</dbReference>
<keyword evidence="6" id="KW-1185">Reference proteome</keyword>
<dbReference type="RefSeq" id="WP_267990774.1">
    <property type="nucleotide sequence ID" value="NZ_JAPJZI010000001.1"/>
</dbReference>
<sequence length="178" mass="19779">MSDITALSCHCGNVSLSLVGAPFMVVECCCNSCREAGERFLSLSSDASTFAENGTVPFVMQRNDRTRITRGKEHLAVHRLDDSATTSRVLATCCNTPIFLHMKGGHWVSVYGTLWEDEQRPAPEMRTLTVDCPDLASLSTDIPNLKTHSLSFYWQLFKAWAGMGFRSNAIKIERKIDA</sequence>
<dbReference type="EMBL" id="JAPJZI010000001">
    <property type="protein sequence ID" value="MDA5399333.1"/>
    <property type="molecule type" value="Genomic_DNA"/>
</dbReference>
<evidence type="ECO:0000256" key="3">
    <source>
        <dbReference type="ARBA" id="ARBA00022833"/>
    </source>
</evidence>
<name>A0A9X3UIM6_9HYPH</name>
<gene>
    <name evidence="5" type="ORF">OQ273_12180</name>
</gene>
<reference evidence="5" key="1">
    <citation type="submission" date="2022-11" db="EMBL/GenBank/DDBJ databases">
        <title>Draft genome sequence of Hoeflea poritis E7-10 and Hoeflea prorocentri PM5-8, separated from scleractinian coral Porites lutea and marine dinoflagellate.</title>
        <authorList>
            <person name="Zhang G."/>
            <person name="Wei Q."/>
            <person name="Cai L."/>
        </authorList>
    </citation>
    <scope>NUCLEOTIDE SEQUENCE</scope>
    <source>
        <strain evidence="5">PM5-8</strain>
    </source>
</reference>
<keyword evidence="3" id="KW-0862">Zinc</keyword>
<dbReference type="InterPro" id="IPR011057">
    <property type="entry name" value="Mss4-like_sf"/>
</dbReference>
<dbReference type="InterPro" id="IPR006913">
    <property type="entry name" value="CENP-V/GFA"/>
</dbReference>
<dbReference type="Pfam" id="PF04828">
    <property type="entry name" value="GFA"/>
    <property type="match status" value="1"/>
</dbReference>
<dbReference type="GO" id="GO:0016846">
    <property type="term" value="F:carbon-sulfur lyase activity"/>
    <property type="evidence" value="ECO:0007669"/>
    <property type="project" value="InterPro"/>
</dbReference>
<proteinExistence type="inferred from homology"/>
<feature type="domain" description="CENP-V/GFA" evidence="4">
    <location>
        <begin position="8"/>
        <end position="126"/>
    </location>
</feature>
<evidence type="ECO:0000256" key="1">
    <source>
        <dbReference type="ARBA" id="ARBA00005495"/>
    </source>
</evidence>
<dbReference type="SUPFAM" id="SSF51316">
    <property type="entry name" value="Mss4-like"/>
    <property type="match status" value="1"/>
</dbReference>
<evidence type="ECO:0000259" key="4">
    <source>
        <dbReference type="Pfam" id="PF04828"/>
    </source>
</evidence>
<accession>A0A9X3UIM6</accession>